<feature type="domain" description="GH3 middle" evidence="3">
    <location>
        <begin position="386"/>
        <end position="471"/>
    </location>
</feature>
<evidence type="ECO:0000259" key="4">
    <source>
        <dbReference type="Pfam" id="PF23572"/>
    </source>
</evidence>
<gene>
    <name evidence="5" type="ORF">OLEA9_A047119</name>
</gene>
<feature type="domain" description="GH3 C-terminal" evidence="4">
    <location>
        <begin position="486"/>
        <end position="610"/>
    </location>
</feature>
<sequence length="634" mass="72023">MVDTVSPRGHPKFRDFFLQLQSIPLVELSFIDRRSYMDGKKLEYKGVEALKELEKLTTQAEEVQEDILKKILAQNEETDYLNKYIVGSKNVSQFKRCVPVITYKDIRPYIVRIANGEDSSLITGHPLTEMLCSSGTSAGEPKLMPSIAEDLDRRTFLYNLIMPIINQYVPGLEEGKAMFLYFVKAETSTPCGLPARTVLTSYYKSPHFKCRARDPFNDFTSPDQAILCYDSNQSMYCQLLAGLIHRNKVLRLGAVFASALLRAISFLEHNWPNLCHDIRMGNLNATINDPGCRSAMSIMLSSPDPNLADEIEEICSCSSWKGIICHLWPNAKYIEAVVTGSMSQYIPSLKYYSDEKLPLVCTMYASSECYFGVNLKPLCDPSEVSFTMLPNMGFFEFIPLGDNRTFVMDLNEDEDEDVPQSQLVDLAHVEVGRYYELVVTTFSGLYRYRIGDVLQVTGFHNRTPQFRFICRRNVLLSIDNDKTNEEDLHKSINVAKKLLDPYNALLVEYTSYADTSSVPGHYVIYWEIIHSTSVVDKAISIDAKVLQECCIAMEEELDYIYRRCRTNDKSIGPLEIRVVKLGTFDSLMDLFITQGASINQYKTPRCIKSKAALKLLNNNVSACYFSPRDPAWIA</sequence>
<dbReference type="InterPro" id="IPR055377">
    <property type="entry name" value="GH3_M"/>
</dbReference>
<dbReference type="OrthoDB" id="10004661at2759"/>
<reference evidence="5 6" key="1">
    <citation type="submission" date="2019-12" db="EMBL/GenBank/DDBJ databases">
        <authorList>
            <person name="Alioto T."/>
            <person name="Alioto T."/>
            <person name="Gomez Garrido J."/>
        </authorList>
    </citation>
    <scope>NUCLEOTIDE SEQUENCE [LARGE SCALE GENOMIC DNA]</scope>
</reference>
<dbReference type="PANTHER" id="PTHR31901">
    <property type="entry name" value="GH3 DOMAIN-CONTAINING PROTEIN"/>
    <property type="match status" value="1"/>
</dbReference>
<evidence type="ECO:0000259" key="3">
    <source>
        <dbReference type="Pfam" id="PF23571"/>
    </source>
</evidence>
<protein>
    <submittedName>
        <fullName evidence="5">Indole-3-acetic acid-amido synthetase</fullName>
    </submittedName>
</protein>
<dbReference type="GO" id="GO:0016881">
    <property type="term" value="F:acid-amino acid ligase activity"/>
    <property type="evidence" value="ECO:0007669"/>
    <property type="project" value="TreeGrafter"/>
</dbReference>
<evidence type="ECO:0000256" key="1">
    <source>
        <dbReference type="ARBA" id="ARBA00008068"/>
    </source>
</evidence>
<dbReference type="Pfam" id="PF23571">
    <property type="entry name" value="GH3_M"/>
    <property type="match status" value="1"/>
</dbReference>
<dbReference type="Pfam" id="PF23572">
    <property type="entry name" value="GH3_C"/>
    <property type="match status" value="1"/>
</dbReference>
<accession>A0A8S0QTH1</accession>
<comment type="similarity">
    <text evidence="1">Belongs to the IAA-amido conjugating enzyme family.</text>
</comment>
<name>A0A8S0QTH1_OLEEU</name>
<keyword evidence="6" id="KW-1185">Reference proteome</keyword>
<proteinExistence type="inferred from homology"/>
<dbReference type="Proteomes" id="UP000594638">
    <property type="component" value="Unassembled WGS sequence"/>
</dbReference>
<dbReference type="PANTHER" id="PTHR31901:SF18">
    <property type="entry name" value="INDOLE-3-ACETIC ACID-AMIDO SYNTHETASE GH3.9-RELATED"/>
    <property type="match status" value="1"/>
</dbReference>
<comment type="caution">
    <text evidence="5">The sequence shown here is derived from an EMBL/GenBank/DDBJ whole genome shotgun (WGS) entry which is preliminary data.</text>
</comment>
<evidence type="ECO:0000313" key="6">
    <source>
        <dbReference type="Proteomes" id="UP000594638"/>
    </source>
</evidence>
<dbReference type="InterPro" id="IPR004993">
    <property type="entry name" value="GH3"/>
</dbReference>
<dbReference type="AlphaFoldDB" id="A0A8S0QTH1"/>
<dbReference type="GO" id="GO:0005737">
    <property type="term" value="C:cytoplasm"/>
    <property type="evidence" value="ECO:0007669"/>
    <property type="project" value="TreeGrafter"/>
</dbReference>
<dbReference type="EMBL" id="CACTIH010001934">
    <property type="protein sequence ID" value="CAA2969227.1"/>
    <property type="molecule type" value="Genomic_DNA"/>
</dbReference>
<dbReference type="Pfam" id="PF03321">
    <property type="entry name" value="GH3"/>
    <property type="match status" value="1"/>
</dbReference>
<organism evidence="5 6">
    <name type="scientific">Olea europaea subsp. europaea</name>
    <dbReference type="NCBI Taxonomy" id="158383"/>
    <lineage>
        <taxon>Eukaryota</taxon>
        <taxon>Viridiplantae</taxon>
        <taxon>Streptophyta</taxon>
        <taxon>Embryophyta</taxon>
        <taxon>Tracheophyta</taxon>
        <taxon>Spermatophyta</taxon>
        <taxon>Magnoliopsida</taxon>
        <taxon>eudicotyledons</taxon>
        <taxon>Gunneridae</taxon>
        <taxon>Pentapetalae</taxon>
        <taxon>asterids</taxon>
        <taxon>lamiids</taxon>
        <taxon>Lamiales</taxon>
        <taxon>Oleaceae</taxon>
        <taxon>Oleeae</taxon>
        <taxon>Olea</taxon>
    </lineage>
</organism>
<dbReference type="Gramene" id="OE9A047119T1">
    <property type="protein sequence ID" value="OE9A047119C1"/>
    <property type="gene ID" value="OE9A047119"/>
</dbReference>
<evidence type="ECO:0000256" key="2">
    <source>
        <dbReference type="ARBA" id="ARBA00022598"/>
    </source>
</evidence>
<keyword evidence="2" id="KW-0436">Ligase</keyword>
<evidence type="ECO:0000313" key="5">
    <source>
        <dbReference type="EMBL" id="CAA2969227.1"/>
    </source>
</evidence>
<dbReference type="InterPro" id="IPR055378">
    <property type="entry name" value="GH3_C"/>
</dbReference>